<dbReference type="Proteomes" id="UP000433183">
    <property type="component" value="Segment"/>
</dbReference>
<gene>
    <name evidence="1" type="ORF">Hena1_01910</name>
</gene>
<sequence length="53" mass="6444">MRHRDKEEFDNLDDILYHLGDPERVGKNMTWVAKNYSLQQLILDLRKLRSENE</sequence>
<protein>
    <submittedName>
        <fullName evidence="1">Uncharacterized protein</fullName>
    </submittedName>
</protein>
<name>A0A6B9J5V7_9CAUD</name>
<accession>A0A6B9J5V7</accession>
<keyword evidence="2" id="KW-1185">Reference proteome</keyword>
<evidence type="ECO:0000313" key="2">
    <source>
        <dbReference type="Proteomes" id="UP000433183"/>
    </source>
</evidence>
<evidence type="ECO:0000313" key="1">
    <source>
        <dbReference type="EMBL" id="QGZ16341.1"/>
    </source>
</evidence>
<dbReference type="EMBL" id="MN732867">
    <property type="protein sequence ID" value="QGZ16341.1"/>
    <property type="molecule type" value="Genomic_DNA"/>
</dbReference>
<proteinExistence type="predicted"/>
<reference evidence="1 2" key="1">
    <citation type="submission" date="2019-11" db="EMBL/GenBank/DDBJ databases">
        <title>Characterization of a new Erwinia amylovora bacteriophage.</title>
        <authorList>
            <person name="Valentovich L.N."/>
            <person name="Akhremchuk A.E."/>
            <person name="Besarab N.V."/>
            <person name="Lagonenko A.L."/>
        </authorList>
    </citation>
    <scope>NUCLEOTIDE SEQUENCE [LARGE SCALE GENOMIC DNA]</scope>
</reference>
<organism evidence="1 2">
    <name type="scientific">Erwinia phage Hena1</name>
    <dbReference type="NCBI Taxonomy" id="2678601"/>
    <lineage>
        <taxon>Viruses</taxon>
        <taxon>Duplodnaviria</taxon>
        <taxon>Heunggongvirae</taxon>
        <taxon>Uroviricota</taxon>
        <taxon>Caudoviricetes</taxon>
        <taxon>Vequintavirinae</taxon>
        <taxon>Henunavirus</taxon>
        <taxon>Henunavirus hena1</taxon>
    </lineage>
</organism>